<dbReference type="Proteomes" id="UP001056120">
    <property type="component" value="Linkage Group LG08"/>
</dbReference>
<sequence length="474" mass="54962">MIDWAWERETEHKRQTERDGKRKGESYPSHMPLKRFKFNKPGGGSSSKKSIQNCKTCGRKHPWECRFRSTTCNKCGKAGHTALKCMSGTRLCYNFYKPRHFSRECPELKSRIEKTGEGSRVAKNEVKRIEAPKLRGWAFHITTEEAKDVPDIVSDYHELNKLTIKNRYPLPRIDDLFDQLQGSSWFSKIDLRSGYHQVKVREEDVPKTTFRTRYGHYEFIVMPFGVTNAPTVFMDLMNRVCRPMLDKFVIVFIDDILIYSRNEEEHTQHFHGVLSTLQNEKLYAKFSKCAFWLREVQFLGHVVNAEGISVDPAKVEAIMKWSPPKNPSEVRSFLGLTQASVLALPEGVEDFVEYSNASKLGLGCVLMQRGKVIAYTSRQLKTHEKDLNMRQQRWLELVKDYDCEILYHPGKDNVVADALSHKEEHHPIRVKSYKLVITPDFMSQIQDAQIKALKGENVKKERMAGWPGEVSRRE</sequence>
<accession>A0ACB9ING7</accession>
<protein>
    <submittedName>
        <fullName evidence="1">Uncharacterized protein</fullName>
    </submittedName>
</protein>
<keyword evidence="2" id="KW-1185">Reference proteome</keyword>
<gene>
    <name evidence="1" type="ORF">L1987_25003</name>
</gene>
<proteinExistence type="predicted"/>
<dbReference type="EMBL" id="CM042025">
    <property type="protein sequence ID" value="KAI3809036.1"/>
    <property type="molecule type" value="Genomic_DNA"/>
</dbReference>
<name>A0ACB9ING7_9ASTR</name>
<comment type="caution">
    <text evidence="1">The sequence shown here is derived from an EMBL/GenBank/DDBJ whole genome shotgun (WGS) entry which is preliminary data.</text>
</comment>
<organism evidence="1 2">
    <name type="scientific">Smallanthus sonchifolius</name>
    <dbReference type="NCBI Taxonomy" id="185202"/>
    <lineage>
        <taxon>Eukaryota</taxon>
        <taxon>Viridiplantae</taxon>
        <taxon>Streptophyta</taxon>
        <taxon>Embryophyta</taxon>
        <taxon>Tracheophyta</taxon>
        <taxon>Spermatophyta</taxon>
        <taxon>Magnoliopsida</taxon>
        <taxon>eudicotyledons</taxon>
        <taxon>Gunneridae</taxon>
        <taxon>Pentapetalae</taxon>
        <taxon>asterids</taxon>
        <taxon>campanulids</taxon>
        <taxon>Asterales</taxon>
        <taxon>Asteraceae</taxon>
        <taxon>Asteroideae</taxon>
        <taxon>Heliantheae alliance</taxon>
        <taxon>Millerieae</taxon>
        <taxon>Smallanthus</taxon>
    </lineage>
</organism>
<evidence type="ECO:0000313" key="2">
    <source>
        <dbReference type="Proteomes" id="UP001056120"/>
    </source>
</evidence>
<reference evidence="2" key="1">
    <citation type="journal article" date="2022" name="Mol. Ecol. Resour.">
        <title>The genomes of chicory, endive, great burdock and yacon provide insights into Asteraceae palaeo-polyploidization history and plant inulin production.</title>
        <authorList>
            <person name="Fan W."/>
            <person name="Wang S."/>
            <person name="Wang H."/>
            <person name="Wang A."/>
            <person name="Jiang F."/>
            <person name="Liu H."/>
            <person name="Zhao H."/>
            <person name="Xu D."/>
            <person name="Zhang Y."/>
        </authorList>
    </citation>
    <scope>NUCLEOTIDE SEQUENCE [LARGE SCALE GENOMIC DNA]</scope>
    <source>
        <strain evidence="2">cv. Yunnan</strain>
    </source>
</reference>
<evidence type="ECO:0000313" key="1">
    <source>
        <dbReference type="EMBL" id="KAI3809036.1"/>
    </source>
</evidence>
<reference evidence="1 2" key="2">
    <citation type="journal article" date="2022" name="Mol. Ecol. Resour.">
        <title>The genomes of chicory, endive, great burdock and yacon provide insights into Asteraceae paleo-polyploidization history and plant inulin production.</title>
        <authorList>
            <person name="Fan W."/>
            <person name="Wang S."/>
            <person name="Wang H."/>
            <person name="Wang A."/>
            <person name="Jiang F."/>
            <person name="Liu H."/>
            <person name="Zhao H."/>
            <person name="Xu D."/>
            <person name="Zhang Y."/>
        </authorList>
    </citation>
    <scope>NUCLEOTIDE SEQUENCE [LARGE SCALE GENOMIC DNA]</scope>
    <source>
        <strain evidence="2">cv. Yunnan</strain>
        <tissue evidence="1">Leaves</tissue>
    </source>
</reference>